<evidence type="ECO:0000256" key="2">
    <source>
        <dbReference type="ARBA" id="ARBA00006966"/>
    </source>
</evidence>
<dbReference type="InterPro" id="IPR015422">
    <property type="entry name" value="PyrdxlP-dep_Trfase_small"/>
</dbReference>
<evidence type="ECO:0000259" key="6">
    <source>
        <dbReference type="Pfam" id="PF01212"/>
    </source>
</evidence>
<dbReference type="AlphaFoldDB" id="A0A401ZIP0"/>
<sequence length="375" mass="40703">MKEYSMQLWKGRIFFMRIDDRHIDLRSDTVTQPTEAMREAMYRAEVGDDVYSEDPTINRLQELAAHITGKEAALFVPSGTMGNTIALLTHAGRGQAVIVGDQSHIYRYEAGGASTLGGSPMYVVPTHPDGMLDIDAVTHGIADESDEHIAATALVCIENSHNRCGGTVLGVEQIESITTLAHDRGVAVHMDGARVFNAATALKVPVSTLASSVDSMMFCLSKGLSAPVGSLLVGEAAFIRRARRMRKVLGGGMRQAGVLAAAGIVALEQMVDRLAEDHENCERLAYGLADIPHVQIQPDQVVTNILLFSLEHGEQQPFSNSEIDLFLSKAREHGVLLGRMGEKHIRAVTHAGIEAEHIERALTGIRKVLQEMRPA</sequence>
<dbReference type="Gene3D" id="3.40.640.10">
    <property type="entry name" value="Type I PLP-dependent aspartate aminotransferase-like (Major domain)"/>
    <property type="match status" value="1"/>
</dbReference>
<dbReference type="GO" id="GO:0006567">
    <property type="term" value="P:L-threonine catabolic process"/>
    <property type="evidence" value="ECO:0007669"/>
    <property type="project" value="TreeGrafter"/>
</dbReference>
<dbReference type="InterPro" id="IPR023603">
    <property type="entry name" value="Low_specificity_L-TA-like"/>
</dbReference>
<dbReference type="GO" id="GO:0006545">
    <property type="term" value="P:glycine biosynthetic process"/>
    <property type="evidence" value="ECO:0007669"/>
    <property type="project" value="TreeGrafter"/>
</dbReference>
<keyword evidence="4" id="KW-0456">Lyase</keyword>
<keyword evidence="3" id="KW-0663">Pyridoxal phosphate</keyword>
<dbReference type="PIRSF" id="PIRSF017617">
    <property type="entry name" value="Thr_aldolase"/>
    <property type="match status" value="1"/>
</dbReference>
<feature type="domain" description="Aromatic amino acid beta-eliminating lyase/threonine aldolase" evidence="6">
    <location>
        <begin position="24"/>
        <end position="307"/>
    </location>
</feature>
<dbReference type="GO" id="GO:0005829">
    <property type="term" value="C:cytosol"/>
    <property type="evidence" value="ECO:0007669"/>
    <property type="project" value="TreeGrafter"/>
</dbReference>
<gene>
    <name evidence="7" type="ORF">KDAU_40270</name>
</gene>
<evidence type="ECO:0000256" key="3">
    <source>
        <dbReference type="ARBA" id="ARBA00022898"/>
    </source>
</evidence>
<comment type="caution">
    <text evidence="7">The sequence shown here is derived from an EMBL/GenBank/DDBJ whole genome shotgun (WGS) entry which is preliminary data.</text>
</comment>
<dbReference type="Pfam" id="PF01212">
    <property type="entry name" value="Beta_elim_lyase"/>
    <property type="match status" value="1"/>
</dbReference>
<evidence type="ECO:0000313" key="7">
    <source>
        <dbReference type="EMBL" id="GCE06698.1"/>
    </source>
</evidence>
<dbReference type="CDD" id="cd06502">
    <property type="entry name" value="TA_like"/>
    <property type="match status" value="1"/>
</dbReference>
<dbReference type="Proteomes" id="UP000287224">
    <property type="component" value="Unassembled WGS sequence"/>
</dbReference>
<comment type="similarity">
    <text evidence="2">Belongs to the threonine aldolase family.</text>
</comment>
<protein>
    <submittedName>
        <fullName evidence="7">Threonine aldolase</fullName>
    </submittedName>
</protein>
<reference evidence="8" key="1">
    <citation type="submission" date="2018-12" db="EMBL/GenBank/DDBJ databases">
        <title>Tengunoibacter tsumagoiensis gen. nov., sp. nov., Dictyobacter kobayashii sp. nov., D. alpinus sp. nov., and D. joshuensis sp. nov. and description of Dictyobacteraceae fam. nov. within the order Ktedonobacterales isolated from Tengu-no-mugimeshi.</title>
        <authorList>
            <person name="Wang C.M."/>
            <person name="Zheng Y."/>
            <person name="Sakai Y."/>
            <person name="Toyoda A."/>
            <person name="Minakuchi Y."/>
            <person name="Abe K."/>
            <person name="Yokota A."/>
            <person name="Yabe S."/>
        </authorList>
    </citation>
    <scope>NUCLEOTIDE SEQUENCE [LARGE SCALE GENOMIC DNA]</scope>
    <source>
        <strain evidence="8">S-27</strain>
    </source>
</reference>
<dbReference type="SUPFAM" id="SSF53383">
    <property type="entry name" value="PLP-dependent transferases"/>
    <property type="match status" value="1"/>
</dbReference>
<dbReference type="Gene3D" id="3.90.1150.10">
    <property type="entry name" value="Aspartate Aminotransferase, domain 1"/>
    <property type="match status" value="1"/>
</dbReference>
<dbReference type="PANTHER" id="PTHR48097:SF9">
    <property type="entry name" value="L-THREONINE ALDOLASE"/>
    <property type="match status" value="1"/>
</dbReference>
<dbReference type="EMBL" id="BIFQ01000001">
    <property type="protein sequence ID" value="GCE06698.1"/>
    <property type="molecule type" value="Genomic_DNA"/>
</dbReference>
<keyword evidence="8" id="KW-1185">Reference proteome</keyword>
<dbReference type="NCBIfam" id="NF007825">
    <property type="entry name" value="PRK10534.1"/>
    <property type="match status" value="1"/>
</dbReference>
<dbReference type="InterPro" id="IPR001597">
    <property type="entry name" value="ArAA_b-elim_lyase/Thr_aldolase"/>
</dbReference>
<evidence type="ECO:0000313" key="8">
    <source>
        <dbReference type="Proteomes" id="UP000287224"/>
    </source>
</evidence>
<dbReference type="PANTHER" id="PTHR48097">
    <property type="entry name" value="L-THREONINE ALDOLASE-RELATED"/>
    <property type="match status" value="1"/>
</dbReference>
<evidence type="ECO:0000256" key="4">
    <source>
        <dbReference type="ARBA" id="ARBA00023239"/>
    </source>
</evidence>
<comment type="cofactor">
    <cofactor evidence="1">
        <name>pyridoxal 5'-phosphate</name>
        <dbReference type="ChEBI" id="CHEBI:597326"/>
    </cofactor>
</comment>
<proteinExistence type="inferred from homology"/>
<organism evidence="7 8">
    <name type="scientific">Dictyobacter aurantiacus</name>
    <dbReference type="NCBI Taxonomy" id="1936993"/>
    <lineage>
        <taxon>Bacteria</taxon>
        <taxon>Bacillati</taxon>
        <taxon>Chloroflexota</taxon>
        <taxon>Ktedonobacteria</taxon>
        <taxon>Ktedonobacterales</taxon>
        <taxon>Dictyobacteraceae</taxon>
        <taxon>Dictyobacter</taxon>
    </lineage>
</organism>
<evidence type="ECO:0000256" key="5">
    <source>
        <dbReference type="PIRSR" id="PIRSR017617-1"/>
    </source>
</evidence>
<dbReference type="InterPro" id="IPR015424">
    <property type="entry name" value="PyrdxlP-dep_Trfase"/>
</dbReference>
<dbReference type="InterPro" id="IPR015421">
    <property type="entry name" value="PyrdxlP-dep_Trfase_major"/>
</dbReference>
<evidence type="ECO:0000256" key="1">
    <source>
        <dbReference type="ARBA" id="ARBA00001933"/>
    </source>
</evidence>
<feature type="modified residue" description="N6-(pyridoxal phosphate)lysine" evidence="5">
    <location>
        <position position="222"/>
    </location>
</feature>
<accession>A0A401ZIP0</accession>
<dbReference type="NCBIfam" id="NF041359">
    <property type="entry name" value="GntG_guanitoxin"/>
    <property type="match status" value="1"/>
</dbReference>
<dbReference type="FunFam" id="3.40.640.10:FF:000030">
    <property type="entry name" value="Low-specificity L-threonine aldolase"/>
    <property type="match status" value="1"/>
</dbReference>
<dbReference type="GO" id="GO:0008732">
    <property type="term" value="F:L-allo-threonine aldolase activity"/>
    <property type="evidence" value="ECO:0007669"/>
    <property type="project" value="TreeGrafter"/>
</dbReference>
<name>A0A401ZIP0_9CHLR</name>